<evidence type="ECO:0000256" key="1">
    <source>
        <dbReference type="SAM" id="MobiDB-lite"/>
    </source>
</evidence>
<protein>
    <recommendedName>
        <fullName evidence="2">Bacterial repeat domain-containing protein</fullName>
    </recommendedName>
</protein>
<dbReference type="EMBL" id="WNCR01000005">
    <property type="protein sequence ID" value="MTU30058.1"/>
    <property type="molecule type" value="Genomic_DNA"/>
</dbReference>
<feature type="domain" description="Bacterial repeat" evidence="2">
    <location>
        <begin position="498"/>
        <end position="564"/>
    </location>
</feature>
<reference evidence="3 4" key="1">
    <citation type="journal article" date="2019" name="Nat. Med.">
        <title>A library of human gut bacterial isolates paired with longitudinal multiomics data enables mechanistic microbiome research.</title>
        <authorList>
            <person name="Poyet M."/>
            <person name="Groussin M."/>
            <person name="Gibbons S.M."/>
            <person name="Avila-Pacheco J."/>
            <person name="Jiang X."/>
            <person name="Kearney S.M."/>
            <person name="Perrotta A.R."/>
            <person name="Berdy B."/>
            <person name="Zhao S."/>
            <person name="Lieberman T.D."/>
            <person name="Swanson P.K."/>
            <person name="Smith M."/>
            <person name="Roesemann S."/>
            <person name="Alexander J.E."/>
            <person name="Rich S.A."/>
            <person name="Livny J."/>
            <person name="Vlamakis H."/>
            <person name="Clish C."/>
            <person name="Bullock K."/>
            <person name="Deik A."/>
            <person name="Scott J."/>
            <person name="Pierce K.A."/>
            <person name="Xavier R.J."/>
            <person name="Alm E.J."/>
        </authorList>
    </citation>
    <scope>NUCLEOTIDE SEQUENCE [LARGE SCALE GENOMIC DNA]</scope>
    <source>
        <strain evidence="3 4">BIOML-A25</strain>
    </source>
</reference>
<organism evidence="3 4">
    <name type="scientific">Parabacteroides merdae</name>
    <dbReference type="NCBI Taxonomy" id="46503"/>
    <lineage>
        <taxon>Bacteria</taxon>
        <taxon>Pseudomonadati</taxon>
        <taxon>Bacteroidota</taxon>
        <taxon>Bacteroidia</taxon>
        <taxon>Bacteroidales</taxon>
        <taxon>Tannerellaceae</taxon>
        <taxon>Parabacteroides</taxon>
    </lineage>
</organism>
<evidence type="ECO:0000313" key="4">
    <source>
        <dbReference type="Proteomes" id="UP000437446"/>
    </source>
</evidence>
<dbReference type="InterPro" id="IPR044060">
    <property type="entry name" value="Bacterial_rp_domain"/>
</dbReference>
<dbReference type="Pfam" id="PF18998">
    <property type="entry name" value="Flg_new_2"/>
    <property type="match status" value="3"/>
</dbReference>
<feature type="compositionally biased region" description="Acidic residues" evidence="1">
    <location>
        <begin position="1060"/>
        <end position="1070"/>
    </location>
</feature>
<sequence length="1149" mass="124173">MGLLLLTAAVTAPAQNVFSMKDTTIQANTTVATLELALDNTDKVTAMQFDLVFPKSLTFKSDAVQLNSERANGHELKMAKQADDSWRFVIVGTDNKPLEKNSGTLLSLPVSFEDGFTNGKLTMRNVMLTNHVGDSLFCENRLGTIFLQTIQKKSIEILGLEQIVSTEQPAKISWKPANIQLNPTYYIDENCTTSASDENLKTVGTKYVVVNFAGNDTLYALEDTFALVITNKKQVDLTVSGTVLPTASPILQGQPLSTSILSDGYAIIASATDTFPLHGSFTWVNGNELVQSSGQNTIIFTPEDDAYAQADAEIPLTVIPVYDVFVQNPENGSISATGLNSNNRYAHGQKLKLKAFPNANYKFANWANGVTTDTTTWTVSGNGSISATFAPIMHTVSFRVTGNGELSIKEAGGSEVVTDSQVQQGTELLITLEPGYDEVTDTDYKLESLTLNGEPFTSGKFILGQEDVSFVASFVVAENESPVVVNETQNGVLRLYKADGTAIPSGTAMKDGETVQVMALPNAGYEVEEVRVNEEPIQPNAGTPNIFTFTTDDGALVEASFSPKTFHLTLAGESGSIIVKNGDQTLANNAEITYGSTVTIEQPKANNGYVFRSLVVNGRKIETFPYAWTVGSDVNVAAVFEELTMIKDSYIINTEQKYKFNNQDKRFQIYTTQTYASDFNIAYSQNGQAIDGVPVKAGTYSMQITRPADNIYKEYKSSLGYFDKKLVIEKAKMTVTKAPTSGDRGAASIDTLKVEIETNGNISKYTYYPKDEENYEPVSYFLSTGKKVTITSGNVVWNPNEGAEGVRLKSSRMATKAGAEEMHGYVKVSNGGLAYGAEDGNFSIPEGTTITLTAIPETGYRFTGWDSNNSTESSITVEVKENLTLPKAMFDTKMKLKAVLEATSSVYDGKMQEVAVTNIEDARIRIYADRECNNIAELKNVGTYWVSVYRDATDDAEAVRDTLEYTITPATPVVTAPTTAPIAAGETLAQVQLLGGNAGTVPGTFSWVDSTVIVAEGTASSYKALFTSADPNYNSAEVNVTIEGLGVKSTEPDPTPNPDPDPDPTPDPDPDTPTSIEEIASETLLVVREGALEIHPANQVEVAVVSLSGKYVYNGKIGAVTTVQVPQSGIYIVSFIKDGKAVARKVRIL</sequence>
<comment type="caution">
    <text evidence="3">The sequence shown here is derived from an EMBL/GenBank/DDBJ whole genome shotgun (WGS) entry which is preliminary data.</text>
</comment>
<evidence type="ECO:0000259" key="2">
    <source>
        <dbReference type="Pfam" id="PF18998"/>
    </source>
</evidence>
<dbReference type="RefSeq" id="WP_129943556.1">
    <property type="nucleotide sequence ID" value="NZ_RCYQ01000006.1"/>
</dbReference>
<accession>A0A7K1HFZ9</accession>
<feature type="region of interest" description="Disordered" evidence="1">
    <location>
        <begin position="1046"/>
        <end position="1075"/>
    </location>
</feature>
<feature type="domain" description="Bacterial repeat" evidence="2">
    <location>
        <begin position="831"/>
        <end position="882"/>
    </location>
</feature>
<proteinExistence type="predicted"/>
<name>A0A7K1HFZ9_9BACT</name>
<evidence type="ECO:0000313" key="3">
    <source>
        <dbReference type="EMBL" id="MTU30058.1"/>
    </source>
</evidence>
<feature type="domain" description="Bacterial repeat" evidence="2">
    <location>
        <begin position="322"/>
        <end position="392"/>
    </location>
</feature>
<dbReference type="Proteomes" id="UP000437446">
    <property type="component" value="Unassembled WGS sequence"/>
</dbReference>
<gene>
    <name evidence="3" type="ORF">GMD66_12735</name>
</gene>
<dbReference type="AlphaFoldDB" id="A0A7K1HFZ9"/>